<accession>A0ABV8KNR7</accession>
<organism evidence="1 2">
    <name type="scientific">Micromonospora zhanjiangensis</name>
    <dbReference type="NCBI Taxonomy" id="1522057"/>
    <lineage>
        <taxon>Bacteria</taxon>
        <taxon>Bacillati</taxon>
        <taxon>Actinomycetota</taxon>
        <taxon>Actinomycetes</taxon>
        <taxon>Micromonosporales</taxon>
        <taxon>Micromonosporaceae</taxon>
        <taxon>Micromonospora</taxon>
    </lineage>
</organism>
<name>A0ABV8KNR7_9ACTN</name>
<evidence type="ECO:0000313" key="2">
    <source>
        <dbReference type="Proteomes" id="UP001595868"/>
    </source>
</evidence>
<dbReference type="RefSeq" id="WP_377545886.1">
    <property type="nucleotide sequence ID" value="NZ_JBHSBN010000008.1"/>
</dbReference>
<dbReference type="Proteomes" id="UP001595868">
    <property type="component" value="Unassembled WGS sequence"/>
</dbReference>
<proteinExistence type="predicted"/>
<reference evidence="2" key="1">
    <citation type="journal article" date="2019" name="Int. J. Syst. Evol. Microbiol.">
        <title>The Global Catalogue of Microorganisms (GCM) 10K type strain sequencing project: providing services to taxonomists for standard genome sequencing and annotation.</title>
        <authorList>
            <consortium name="The Broad Institute Genomics Platform"/>
            <consortium name="The Broad Institute Genome Sequencing Center for Infectious Disease"/>
            <person name="Wu L."/>
            <person name="Ma J."/>
        </authorList>
    </citation>
    <scope>NUCLEOTIDE SEQUENCE [LARGE SCALE GENOMIC DNA]</scope>
    <source>
        <strain evidence="2">2902at01</strain>
    </source>
</reference>
<gene>
    <name evidence="1" type="ORF">ACFOX0_15015</name>
</gene>
<evidence type="ECO:0000313" key="1">
    <source>
        <dbReference type="EMBL" id="MFC4107231.1"/>
    </source>
</evidence>
<dbReference type="NCBIfam" id="NF038175">
    <property type="entry name" value="IniB_NTERM"/>
    <property type="match status" value="1"/>
</dbReference>
<dbReference type="InterPro" id="IPR049709">
    <property type="entry name" value="IniB-like_N"/>
</dbReference>
<sequence>MSSAQTLHDFVLNLLTDPDARSAFDLDPEGALHDAGLADVTAADVQDVVPLVVDSVPVPEAAALGALGQPVDLGGLTDIDPVGQLQLITSHLPVTAPSANLDVSAGIAGALAVDAGSYAAGATIMPGLAFGVGPAGLTSDLSAVHDVAGSLDVTDLNTPAGDVLGTDAVTGPALSGVQEHVDGLTAGGLTGGSLDVSSTLHTATGLVGSTGLTDHLGGVGHTADGVLGGVTGTADGVLGGVTGHTDGALGGLNGTLHGATSGLTDSVHGLTGGLTGSVSGGASAGAHAETETSAHHGGLLGLDLLH</sequence>
<comment type="caution">
    <text evidence="1">The sequence shown here is derived from an EMBL/GenBank/DDBJ whole genome shotgun (WGS) entry which is preliminary data.</text>
</comment>
<keyword evidence="2" id="KW-1185">Reference proteome</keyword>
<protein>
    <submittedName>
        <fullName evidence="1">IniB N-terminal domain-containing protein</fullName>
    </submittedName>
</protein>
<dbReference type="EMBL" id="JBHSBN010000008">
    <property type="protein sequence ID" value="MFC4107231.1"/>
    <property type="molecule type" value="Genomic_DNA"/>
</dbReference>